<proteinExistence type="predicted"/>
<accession>A0A0R3U2H5</accession>
<dbReference type="OrthoDB" id="6269401at2759"/>
<evidence type="ECO:0000313" key="4">
    <source>
        <dbReference type="WBParaSite" id="MCU_003515-RA"/>
    </source>
</evidence>
<dbReference type="WBParaSite" id="MCU_003515-RA">
    <property type="protein sequence ID" value="MCU_003515-RA"/>
    <property type="gene ID" value="MCU_003515"/>
</dbReference>
<feature type="compositionally biased region" description="Basic and acidic residues" evidence="1">
    <location>
        <begin position="107"/>
        <end position="118"/>
    </location>
</feature>
<evidence type="ECO:0000256" key="1">
    <source>
        <dbReference type="SAM" id="MobiDB-lite"/>
    </source>
</evidence>
<organism evidence="4">
    <name type="scientific">Mesocestoides corti</name>
    <name type="common">Flatworm</name>
    <dbReference type="NCBI Taxonomy" id="53468"/>
    <lineage>
        <taxon>Eukaryota</taxon>
        <taxon>Metazoa</taxon>
        <taxon>Spiralia</taxon>
        <taxon>Lophotrochozoa</taxon>
        <taxon>Platyhelminthes</taxon>
        <taxon>Cestoda</taxon>
        <taxon>Eucestoda</taxon>
        <taxon>Cyclophyllidea</taxon>
        <taxon>Mesocestoididae</taxon>
        <taxon>Mesocestoides</taxon>
    </lineage>
</organism>
<dbReference type="EMBL" id="UXSR01000060">
    <property type="protein sequence ID" value="VDD74661.1"/>
    <property type="molecule type" value="Genomic_DNA"/>
</dbReference>
<protein>
    <submittedName>
        <fullName evidence="2 4">Uncharacterized protein</fullName>
    </submittedName>
</protein>
<feature type="compositionally biased region" description="Basic and acidic residues" evidence="1">
    <location>
        <begin position="75"/>
        <end position="100"/>
    </location>
</feature>
<dbReference type="AlphaFoldDB" id="A0A0R3U2H5"/>
<sequence>MVLIQPIKSTNQLKLEAADTKKPTLLSIAMRRHETATSDTEPSPLEAIKTRIMEQRKQSSEPAECTSPPASKPMPHAEDEQKPQEDVFEHDGNSPTHHPDDEVDGEMNDKEEKDLIEM</sequence>
<name>A0A0R3U2H5_MESCO</name>
<gene>
    <name evidence="2" type="ORF">MCOS_LOCUS664</name>
</gene>
<reference evidence="4" key="2">
    <citation type="submission" date="2019-11" db="UniProtKB">
        <authorList>
            <consortium name="WormBaseParasite"/>
        </authorList>
    </citation>
    <scope>IDENTIFICATION</scope>
</reference>
<evidence type="ECO:0000313" key="2">
    <source>
        <dbReference type="EMBL" id="VDD74661.1"/>
    </source>
</evidence>
<reference evidence="2 3" key="1">
    <citation type="submission" date="2018-10" db="EMBL/GenBank/DDBJ databases">
        <authorList>
            <consortium name="Pathogen Informatics"/>
        </authorList>
    </citation>
    <scope>NUCLEOTIDE SEQUENCE [LARGE SCALE GENOMIC DNA]</scope>
</reference>
<keyword evidence="3" id="KW-1185">Reference proteome</keyword>
<evidence type="ECO:0000313" key="3">
    <source>
        <dbReference type="Proteomes" id="UP000267029"/>
    </source>
</evidence>
<dbReference type="Proteomes" id="UP000267029">
    <property type="component" value="Unassembled WGS sequence"/>
</dbReference>
<feature type="region of interest" description="Disordered" evidence="1">
    <location>
        <begin position="53"/>
        <end position="118"/>
    </location>
</feature>